<dbReference type="GO" id="GO:0006189">
    <property type="term" value="P:'de novo' IMP biosynthetic process"/>
    <property type="evidence" value="ECO:0007669"/>
    <property type="project" value="UniProtKB-UniPathway"/>
</dbReference>
<dbReference type="CDD" id="cd08645">
    <property type="entry name" value="FMT_core_GART"/>
    <property type="match status" value="1"/>
</dbReference>
<dbReference type="PROSITE" id="PS00373">
    <property type="entry name" value="GART"/>
    <property type="match status" value="1"/>
</dbReference>
<protein>
    <recommendedName>
        <fullName evidence="2">phosphoribosylglycinamide formyltransferase 1</fullName>
        <ecNumber evidence="2">2.1.2.2</ecNumber>
    </recommendedName>
    <alternativeName>
        <fullName evidence="7">5'-phosphoribosylglycinamide transformylase</fullName>
    </alternativeName>
    <alternativeName>
        <fullName evidence="6">GAR transformylase</fullName>
    </alternativeName>
</protein>
<organism evidence="10">
    <name type="scientific">marine metagenome</name>
    <dbReference type="NCBI Taxonomy" id="408172"/>
    <lineage>
        <taxon>unclassified sequences</taxon>
        <taxon>metagenomes</taxon>
        <taxon>ecological metagenomes</taxon>
    </lineage>
</organism>
<evidence type="ECO:0000313" key="10">
    <source>
        <dbReference type="EMBL" id="SUZ62675.1"/>
    </source>
</evidence>
<comment type="similarity">
    <text evidence="5">Belongs to the GART family.</text>
</comment>
<dbReference type="InterPro" id="IPR001555">
    <property type="entry name" value="GART_AS"/>
</dbReference>
<dbReference type="GO" id="GO:0005829">
    <property type="term" value="C:cytosol"/>
    <property type="evidence" value="ECO:0007669"/>
    <property type="project" value="TreeGrafter"/>
</dbReference>
<evidence type="ECO:0000256" key="7">
    <source>
        <dbReference type="ARBA" id="ARBA00041682"/>
    </source>
</evidence>
<dbReference type="PANTHER" id="PTHR43369">
    <property type="entry name" value="PHOSPHORIBOSYLGLYCINAMIDE FORMYLTRANSFERASE"/>
    <property type="match status" value="1"/>
</dbReference>
<evidence type="ECO:0000256" key="1">
    <source>
        <dbReference type="ARBA" id="ARBA00005054"/>
    </source>
</evidence>
<dbReference type="NCBIfam" id="TIGR00639">
    <property type="entry name" value="PurN"/>
    <property type="match status" value="1"/>
</dbReference>
<evidence type="ECO:0000256" key="4">
    <source>
        <dbReference type="ARBA" id="ARBA00022755"/>
    </source>
</evidence>
<dbReference type="PANTHER" id="PTHR43369:SF2">
    <property type="entry name" value="PHOSPHORIBOSYLGLYCINAMIDE FORMYLTRANSFERASE"/>
    <property type="match status" value="1"/>
</dbReference>
<evidence type="ECO:0000256" key="6">
    <source>
        <dbReference type="ARBA" id="ARBA00041324"/>
    </source>
</evidence>
<evidence type="ECO:0000256" key="3">
    <source>
        <dbReference type="ARBA" id="ARBA00022679"/>
    </source>
</evidence>
<sequence length="189" mass="20796">MRIAVFASGRGSNLLAIHDAVISGKLEGVSLDLAVCDRPDAPVVDLVHKRNIPDFIFCPKDYADKNAFETVIAEKLAEAKIELVVLAGYMRLVGAVLLEKWEGRMINLHPSLLPAFPGKDAIGQAWRAGVKETGVTVHFVDAGMDTGRIYLQQKVTVDPDDTEESLSEKIHLLEHKLLPDAILKIMQEM</sequence>
<dbReference type="InterPro" id="IPR002376">
    <property type="entry name" value="Formyl_transf_N"/>
</dbReference>
<accession>A0A381P6V6</accession>
<keyword evidence="3" id="KW-0808">Transferase</keyword>
<dbReference type="Pfam" id="PF00551">
    <property type="entry name" value="Formyl_trans_N"/>
    <property type="match status" value="1"/>
</dbReference>
<evidence type="ECO:0000256" key="5">
    <source>
        <dbReference type="ARBA" id="ARBA00038440"/>
    </source>
</evidence>
<dbReference type="SUPFAM" id="SSF53328">
    <property type="entry name" value="Formyltransferase"/>
    <property type="match status" value="1"/>
</dbReference>
<dbReference type="HAMAP" id="MF_01930">
    <property type="entry name" value="PurN"/>
    <property type="match status" value="1"/>
</dbReference>
<dbReference type="EMBL" id="UINC01000886">
    <property type="protein sequence ID" value="SUZ62675.1"/>
    <property type="molecule type" value="Genomic_DNA"/>
</dbReference>
<evidence type="ECO:0000259" key="9">
    <source>
        <dbReference type="Pfam" id="PF00551"/>
    </source>
</evidence>
<keyword evidence="4" id="KW-0658">Purine biosynthesis</keyword>
<evidence type="ECO:0000256" key="2">
    <source>
        <dbReference type="ARBA" id="ARBA00012254"/>
    </source>
</evidence>
<gene>
    <name evidence="10" type="ORF">METZ01_LOCUS15529</name>
</gene>
<comment type="pathway">
    <text evidence="1">Purine metabolism; IMP biosynthesis via de novo pathway; N(2)-formyl-N(1)-(5-phospho-D-ribosyl)glycinamide from N(1)-(5-phospho-D-ribosyl)glycinamide (10-formyl THF route): step 1/1.</text>
</comment>
<evidence type="ECO:0000256" key="8">
    <source>
        <dbReference type="ARBA" id="ARBA00047664"/>
    </source>
</evidence>
<dbReference type="UniPathway" id="UPA00074">
    <property type="reaction ID" value="UER00126"/>
</dbReference>
<name>A0A381P6V6_9ZZZZ</name>
<dbReference type="AlphaFoldDB" id="A0A381P6V6"/>
<comment type="catalytic activity">
    <reaction evidence="8">
        <text>N(1)-(5-phospho-beta-D-ribosyl)glycinamide + (6R)-10-formyltetrahydrofolate = N(2)-formyl-N(1)-(5-phospho-beta-D-ribosyl)glycinamide + (6S)-5,6,7,8-tetrahydrofolate + H(+)</text>
        <dbReference type="Rhea" id="RHEA:15053"/>
        <dbReference type="ChEBI" id="CHEBI:15378"/>
        <dbReference type="ChEBI" id="CHEBI:57453"/>
        <dbReference type="ChEBI" id="CHEBI:143788"/>
        <dbReference type="ChEBI" id="CHEBI:147286"/>
        <dbReference type="ChEBI" id="CHEBI:195366"/>
        <dbReference type="EC" id="2.1.2.2"/>
    </reaction>
</comment>
<dbReference type="EC" id="2.1.2.2" evidence="2"/>
<dbReference type="InterPro" id="IPR036477">
    <property type="entry name" value="Formyl_transf_N_sf"/>
</dbReference>
<proteinExistence type="inferred from homology"/>
<feature type="domain" description="Formyl transferase N-terminal" evidence="9">
    <location>
        <begin position="1"/>
        <end position="182"/>
    </location>
</feature>
<dbReference type="GO" id="GO:0004644">
    <property type="term" value="F:phosphoribosylglycinamide formyltransferase activity"/>
    <property type="evidence" value="ECO:0007669"/>
    <property type="project" value="UniProtKB-EC"/>
</dbReference>
<dbReference type="InterPro" id="IPR004607">
    <property type="entry name" value="GART"/>
</dbReference>
<dbReference type="Gene3D" id="3.40.50.170">
    <property type="entry name" value="Formyl transferase, N-terminal domain"/>
    <property type="match status" value="1"/>
</dbReference>
<reference evidence="10" key="1">
    <citation type="submission" date="2018-05" db="EMBL/GenBank/DDBJ databases">
        <authorList>
            <person name="Lanie J.A."/>
            <person name="Ng W.-L."/>
            <person name="Kazmierczak K.M."/>
            <person name="Andrzejewski T.M."/>
            <person name="Davidsen T.M."/>
            <person name="Wayne K.J."/>
            <person name="Tettelin H."/>
            <person name="Glass J.I."/>
            <person name="Rusch D."/>
            <person name="Podicherti R."/>
            <person name="Tsui H.-C.T."/>
            <person name="Winkler M.E."/>
        </authorList>
    </citation>
    <scope>NUCLEOTIDE SEQUENCE</scope>
</reference>